<accession>A0A8S5TVX1</accession>
<reference evidence="1" key="1">
    <citation type="journal article" date="2021" name="Proc. Natl. Acad. Sci. U.S.A.">
        <title>A Catalog of Tens of Thousands of Viruses from Human Metagenomes Reveals Hidden Associations with Chronic Diseases.</title>
        <authorList>
            <person name="Tisza M.J."/>
            <person name="Buck C.B."/>
        </authorList>
    </citation>
    <scope>NUCLEOTIDE SEQUENCE</scope>
    <source>
        <strain evidence="1">CtmxA102</strain>
    </source>
</reference>
<sequence length="66" mass="7458">MGNVKIDIRVNRDEGMYVETEGTCEDILKCLAQIAIEVTANMSVKHAMILRRLLCNMIMSTPDNED</sequence>
<dbReference type="EMBL" id="BK015943">
    <property type="protein sequence ID" value="DAF86365.1"/>
    <property type="molecule type" value="Genomic_DNA"/>
</dbReference>
<organism evidence="1">
    <name type="scientific">Siphoviridae sp. ctmxA102</name>
    <dbReference type="NCBI Taxonomy" id="2825657"/>
    <lineage>
        <taxon>Viruses</taxon>
        <taxon>Duplodnaviria</taxon>
        <taxon>Heunggongvirae</taxon>
        <taxon>Uroviricota</taxon>
        <taxon>Caudoviricetes</taxon>
    </lineage>
</organism>
<proteinExistence type="predicted"/>
<name>A0A8S5TVX1_9CAUD</name>
<protein>
    <submittedName>
        <fullName evidence="1">Uncharacterized protein</fullName>
    </submittedName>
</protein>
<evidence type="ECO:0000313" key="1">
    <source>
        <dbReference type="EMBL" id="DAF86365.1"/>
    </source>
</evidence>